<accession>A0A8J3UEL0</accession>
<evidence type="ECO:0000313" key="2">
    <source>
        <dbReference type="EMBL" id="GII40934.1"/>
    </source>
</evidence>
<gene>
    <name evidence="2" type="ORF">Pph01_59370</name>
</gene>
<proteinExistence type="predicted"/>
<evidence type="ECO:0000313" key="3">
    <source>
        <dbReference type="Proteomes" id="UP000622547"/>
    </source>
</evidence>
<feature type="region of interest" description="Disordered" evidence="1">
    <location>
        <begin position="1"/>
        <end position="24"/>
    </location>
</feature>
<feature type="compositionally biased region" description="Acidic residues" evidence="1">
    <location>
        <begin position="13"/>
        <end position="23"/>
    </location>
</feature>
<keyword evidence="3" id="KW-1185">Reference proteome</keyword>
<comment type="caution">
    <text evidence="2">The sequence shown here is derived from an EMBL/GenBank/DDBJ whole genome shotgun (WGS) entry which is preliminary data.</text>
</comment>
<sequence>MTDDHEDWLQPLWDDDDESDDSSEVLADNGVSEVVKIQTPDGIDFLIVKGGDSGAIVHAPPAGSTTSPGLAGQIPNRDEALSSGRPLFLFTAGQRNHVQGNEVLSRLYAEHGDHLSVGVIASIPRHNAKKIHDTFNCDVAAVRIADPEGFKSDRGSLILASENADDYNNEETGKAAEKEAKRLRERAPYLDRVGDDDYIAQVLDAQRAAGANLLLTSGRALHAADLRKTLDGAVDEGNTALELLRDGERLALNLTIPFECMINGNYLEVLLNELVEQDQFDIWYVRVQWRRSTDSAQPIDSELIKGYKELCNLSQDEERLLILPQTGLTGWYLMAHGAAGFGTGTSGTGQGFWEHRPVRRRKGATNAERLFESSLLHSVEYSTHQLLETEPDYRACECRWCDALSASGVFNQSIAEWHGVYNQGILAATISRDSRAGGYAGSVRRIVKAAQEFADGKALAGREEPKHIPVWRQHL</sequence>
<name>A0A8J3UEL0_9ACTN</name>
<dbReference type="Proteomes" id="UP000622547">
    <property type="component" value="Unassembled WGS sequence"/>
</dbReference>
<reference evidence="2 3" key="1">
    <citation type="submission" date="2021-01" db="EMBL/GenBank/DDBJ databases">
        <title>Whole genome shotgun sequence of Planotetraspora phitsanulokensis NBRC 104273.</title>
        <authorList>
            <person name="Komaki H."/>
            <person name="Tamura T."/>
        </authorList>
    </citation>
    <scope>NUCLEOTIDE SEQUENCE [LARGE SCALE GENOMIC DNA]</scope>
    <source>
        <strain evidence="2 3">NBRC 104273</strain>
    </source>
</reference>
<evidence type="ECO:0000256" key="1">
    <source>
        <dbReference type="SAM" id="MobiDB-lite"/>
    </source>
</evidence>
<dbReference type="EMBL" id="BOOP01000029">
    <property type="protein sequence ID" value="GII40934.1"/>
    <property type="molecule type" value="Genomic_DNA"/>
</dbReference>
<dbReference type="AlphaFoldDB" id="A0A8J3UEL0"/>
<dbReference type="RefSeq" id="WP_204076418.1">
    <property type="nucleotide sequence ID" value="NZ_BAABHI010000012.1"/>
</dbReference>
<organism evidence="2 3">
    <name type="scientific">Planotetraspora phitsanulokensis</name>
    <dbReference type="NCBI Taxonomy" id="575192"/>
    <lineage>
        <taxon>Bacteria</taxon>
        <taxon>Bacillati</taxon>
        <taxon>Actinomycetota</taxon>
        <taxon>Actinomycetes</taxon>
        <taxon>Streptosporangiales</taxon>
        <taxon>Streptosporangiaceae</taxon>
        <taxon>Planotetraspora</taxon>
    </lineage>
</organism>
<protein>
    <submittedName>
        <fullName evidence="2">Uncharacterized protein</fullName>
    </submittedName>
</protein>